<keyword evidence="5" id="KW-0418">Kinase</keyword>
<keyword evidence="2" id="KW-0732">Signal</keyword>
<evidence type="ECO:0000256" key="2">
    <source>
        <dbReference type="ARBA" id="ARBA00022729"/>
    </source>
</evidence>
<gene>
    <name evidence="5" type="ORF">Cni_G07589</name>
</gene>
<feature type="transmembrane region" description="Helical" evidence="3">
    <location>
        <begin position="720"/>
        <end position="740"/>
    </location>
</feature>
<dbReference type="PANTHER" id="PTHR33491">
    <property type="entry name" value="OSJNBA0016N04.9 PROTEIN"/>
    <property type="match status" value="1"/>
</dbReference>
<keyword evidence="5" id="KW-0808">Transferase</keyword>
<evidence type="ECO:0000313" key="5">
    <source>
        <dbReference type="EMBL" id="WOK98877.1"/>
    </source>
</evidence>
<dbReference type="GO" id="GO:0030247">
    <property type="term" value="F:polysaccharide binding"/>
    <property type="evidence" value="ECO:0007669"/>
    <property type="project" value="InterPro"/>
</dbReference>
<dbReference type="InterPro" id="IPR025287">
    <property type="entry name" value="WAK_GUB"/>
</dbReference>
<sequence>MRPPFLPPPLDDLEEAVTKALGDGHSALLLPMRKNIADEGGENCITMAASPSSVLRQAEHAVRERQEEKMVEILILLMITLALMSSTVQSTSKDVTFNLPSNCPKTCGNISIEYPFGIGHGCFRAAGFNLTCINNHTTNSPPRLLLGDGTFEVRKIDVEQGAVFIESPKATLGANEESVNTLAIDMTRWPYSSNLLITYNIDYYFTLAENKWHVVGCSAIAILVNPLTNSTVDTCLTMCSENTDSSTQYCTLDPYSRDVLNQTSLAVQLSRLNETSLHLINTSNITAVMYDTNNVTDEALQGIIKGNTTGVMATLAWYINDDDIPTTSTCEEATKNKTTYACRSPKSDCYDAFPDYYMNYTVGYLCRCSLSYHGNPYVPDGCQDTTFTPYDPAKHCPTSCGSINVSYPFGLKQGCYRNKLFALTCNETTDPPVLQYETDYENFVVNNISLEQGRVELNHTENPDYDFADKSTPFTFLKEQTIYVWVIEYQTCEEAKKNSTTFACVAEHSSCRNESITRNKQEFLGYRCECMEGYEGSPYFLNGCKEKEYTCIPHKNRKIQVRRKIGVSLNQQRWRALRLAGPWFLARSSPVVSPSPTLRSPRPHRGLARVVPLLRCFTSDCLLPRRWHVLPPTFERSLPQFPLSATWFPLFVSTAVASTILGQGIRRVTVLAIGFVSFARGKAIPVDVAPIIAGILPLIFLELHLLLWSVLVLPSLNRGLAVNLLAAGISAFGFVLWGQLFKVLSSLKNADARQLRVELELSGDASTNLVG</sequence>
<evidence type="ECO:0000313" key="6">
    <source>
        <dbReference type="Proteomes" id="UP001327560"/>
    </source>
</evidence>
<organism evidence="5 6">
    <name type="scientific">Canna indica</name>
    <name type="common">Indian-shot</name>
    <dbReference type="NCBI Taxonomy" id="4628"/>
    <lineage>
        <taxon>Eukaryota</taxon>
        <taxon>Viridiplantae</taxon>
        <taxon>Streptophyta</taxon>
        <taxon>Embryophyta</taxon>
        <taxon>Tracheophyta</taxon>
        <taxon>Spermatophyta</taxon>
        <taxon>Magnoliopsida</taxon>
        <taxon>Liliopsida</taxon>
        <taxon>Zingiberales</taxon>
        <taxon>Cannaceae</taxon>
        <taxon>Canna</taxon>
    </lineage>
</organism>
<dbReference type="GO" id="GO:0016301">
    <property type="term" value="F:kinase activity"/>
    <property type="evidence" value="ECO:0007669"/>
    <property type="project" value="UniProtKB-KW"/>
</dbReference>
<feature type="domain" description="Wall-associated receptor kinase galacturonan-binding" evidence="4">
    <location>
        <begin position="103"/>
        <end position="163"/>
    </location>
</feature>
<feature type="transmembrane region" description="Helical" evidence="3">
    <location>
        <begin position="691"/>
        <end position="713"/>
    </location>
</feature>
<dbReference type="GO" id="GO:0016020">
    <property type="term" value="C:membrane"/>
    <property type="evidence" value="ECO:0007669"/>
    <property type="project" value="UniProtKB-SubCell"/>
</dbReference>
<keyword evidence="3" id="KW-0812">Transmembrane</keyword>
<comment type="subcellular location">
    <subcellularLocation>
        <location evidence="1">Membrane</location>
        <topology evidence="1">Single-pass membrane protein</topology>
    </subcellularLocation>
</comment>
<keyword evidence="6" id="KW-1185">Reference proteome</keyword>
<proteinExistence type="predicted"/>
<feature type="domain" description="Wall-associated receptor kinase galacturonan-binding" evidence="4">
    <location>
        <begin position="396"/>
        <end position="457"/>
    </location>
</feature>
<protein>
    <submittedName>
        <fullName evidence="5">Wall-associated receptor kinase 3-like</fullName>
    </submittedName>
</protein>
<dbReference type="Pfam" id="PF13947">
    <property type="entry name" value="GUB_WAK_bind"/>
    <property type="match status" value="2"/>
</dbReference>
<keyword evidence="5" id="KW-0675">Receptor</keyword>
<keyword evidence="3" id="KW-1133">Transmembrane helix</keyword>
<dbReference type="Proteomes" id="UP001327560">
    <property type="component" value="Chromosome 2"/>
</dbReference>
<evidence type="ECO:0000256" key="3">
    <source>
        <dbReference type="SAM" id="Phobius"/>
    </source>
</evidence>
<name>A0AAQ3JZ74_9LILI</name>
<keyword evidence="3" id="KW-0472">Membrane</keyword>
<evidence type="ECO:0000259" key="4">
    <source>
        <dbReference type="Pfam" id="PF13947"/>
    </source>
</evidence>
<accession>A0AAQ3JZ74</accession>
<evidence type="ECO:0000256" key="1">
    <source>
        <dbReference type="ARBA" id="ARBA00004167"/>
    </source>
</evidence>
<dbReference type="AlphaFoldDB" id="A0AAQ3JZ74"/>
<reference evidence="5 6" key="1">
    <citation type="submission" date="2023-10" db="EMBL/GenBank/DDBJ databases">
        <title>Chromosome-scale genome assembly provides insights into flower coloration mechanisms of Canna indica.</title>
        <authorList>
            <person name="Li C."/>
        </authorList>
    </citation>
    <scope>NUCLEOTIDE SEQUENCE [LARGE SCALE GENOMIC DNA]</scope>
    <source>
        <tissue evidence="5">Flower</tissue>
    </source>
</reference>
<dbReference type="EMBL" id="CP136891">
    <property type="protein sequence ID" value="WOK98877.1"/>
    <property type="molecule type" value="Genomic_DNA"/>
</dbReference>